<evidence type="ECO:0000256" key="1">
    <source>
        <dbReference type="SAM" id="SignalP"/>
    </source>
</evidence>
<keyword evidence="1" id="KW-0732">Signal</keyword>
<proteinExistence type="predicted"/>
<dbReference type="EMBL" id="JBBPBN010000181">
    <property type="protein sequence ID" value="KAK8973710.1"/>
    <property type="molecule type" value="Genomic_DNA"/>
</dbReference>
<reference evidence="2 3" key="1">
    <citation type="journal article" date="2024" name="G3 (Bethesda)">
        <title>Genome assembly of Hibiscus sabdariffa L. provides insights into metabolisms of medicinal natural products.</title>
        <authorList>
            <person name="Kim T."/>
        </authorList>
    </citation>
    <scope>NUCLEOTIDE SEQUENCE [LARGE SCALE GENOMIC DNA]</scope>
    <source>
        <strain evidence="2">TK-2024</strain>
        <tissue evidence="2">Old leaves</tissue>
    </source>
</reference>
<evidence type="ECO:0000313" key="2">
    <source>
        <dbReference type="EMBL" id="KAK8973710.1"/>
    </source>
</evidence>
<organism evidence="2 3">
    <name type="scientific">Hibiscus sabdariffa</name>
    <name type="common">roselle</name>
    <dbReference type="NCBI Taxonomy" id="183260"/>
    <lineage>
        <taxon>Eukaryota</taxon>
        <taxon>Viridiplantae</taxon>
        <taxon>Streptophyta</taxon>
        <taxon>Embryophyta</taxon>
        <taxon>Tracheophyta</taxon>
        <taxon>Spermatophyta</taxon>
        <taxon>Magnoliopsida</taxon>
        <taxon>eudicotyledons</taxon>
        <taxon>Gunneridae</taxon>
        <taxon>Pentapetalae</taxon>
        <taxon>rosids</taxon>
        <taxon>malvids</taxon>
        <taxon>Malvales</taxon>
        <taxon>Malvaceae</taxon>
        <taxon>Malvoideae</taxon>
        <taxon>Hibiscus</taxon>
    </lineage>
</organism>
<name>A0ABR2NCD7_9ROSI</name>
<accession>A0ABR2NCD7</accession>
<gene>
    <name evidence="2" type="ORF">V6N11_084408</name>
</gene>
<sequence length="91" mass="10123">MCWLFWKRRCRLLLASEVGVLDDVLVHGNQLTMECSRVGDKAMEPRDGRCLELHWNRPSVGFSPAISMESAAGFLSTNGDGRPQGSSCRPQ</sequence>
<feature type="signal peptide" evidence="1">
    <location>
        <begin position="1"/>
        <end position="15"/>
    </location>
</feature>
<protein>
    <recommendedName>
        <fullName evidence="4">Secreted protein</fullName>
    </recommendedName>
</protein>
<evidence type="ECO:0000313" key="3">
    <source>
        <dbReference type="Proteomes" id="UP001396334"/>
    </source>
</evidence>
<evidence type="ECO:0008006" key="4">
    <source>
        <dbReference type="Google" id="ProtNLM"/>
    </source>
</evidence>
<comment type="caution">
    <text evidence="2">The sequence shown here is derived from an EMBL/GenBank/DDBJ whole genome shotgun (WGS) entry which is preliminary data.</text>
</comment>
<dbReference type="Proteomes" id="UP001396334">
    <property type="component" value="Unassembled WGS sequence"/>
</dbReference>
<feature type="chain" id="PRO_5046971770" description="Secreted protein" evidence="1">
    <location>
        <begin position="16"/>
        <end position="91"/>
    </location>
</feature>
<keyword evidence="3" id="KW-1185">Reference proteome</keyword>